<proteinExistence type="predicted"/>
<dbReference type="SUPFAM" id="SSF51556">
    <property type="entry name" value="Metallo-dependent hydrolases"/>
    <property type="match status" value="1"/>
</dbReference>
<evidence type="ECO:0000313" key="4">
    <source>
        <dbReference type="Proteomes" id="UP000245647"/>
    </source>
</evidence>
<dbReference type="Gene3D" id="2.30.40.10">
    <property type="entry name" value="Urease, subunit C, domain 1"/>
    <property type="match status" value="1"/>
</dbReference>
<protein>
    <submittedName>
        <fullName evidence="3">Amidohydrolase</fullName>
    </submittedName>
</protein>
<dbReference type="PANTHER" id="PTHR43794">
    <property type="entry name" value="AMINOHYDROLASE SSNA-RELATED"/>
    <property type="match status" value="1"/>
</dbReference>
<dbReference type="AlphaFoldDB" id="A0A2U2PHW0"/>
<evidence type="ECO:0000256" key="1">
    <source>
        <dbReference type="ARBA" id="ARBA00022801"/>
    </source>
</evidence>
<dbReference type="InterPro" id="IPR011059">
    <property type="entry name" value="Metal-dep_hydrolase_composite"/>
</dbReference>
<dbReference type="Proteomes" id="UP000245647">
    <property type="component" value="Unassembled WGS sequence"/>
</dbReference>
<dbReference type="EMBL" id="QEAS01000006">
    <property type="protein sequence ID" value="PWG80997.1"/>
    <property type="molecule type" value="Genomic_DNA"/>
</dbReference>
<dbReference type="PANTHER" id="PTHR43794:SF11">
    <property type="entry name" value="AMIDOHYDROLASE-RELATED DOMAIN-CONTAINING PROTEIN"/>
    <property type="match status" value="1"/>
</dbReference>
<dbReference type="Gene3D" id="3.20.20.140">
    <property type="entry name" value="Metal-dependent hydrolases"/>
    <property type="match status" value="1"/>
</dbReference>
<accession>A0A2U2PHW0</accession>
<feature type="domain" description="Amidohydrolase-related" evidence="2">
    <location>
        <begin position="52"/>
        <end position="373"/>
    </location>
</feature>
<dbReference type="Pfam" id="PF01979">
    <property type="entry name" value="Amidohydro_1"/>
    <property type="match status" value="1"/>
</dbReference>
<dbReference type="InterPro" id="IPR050287">
    <property type="entry name" value="MTA/SAH_deaminase"/>
</dbReference>
<dbReference type="SUPFAM" id="SSF51338">
    <property type="entry name" value="Composite domain of metallo-dependent hydrolases"/>
    <property type="match status" value="1"/>
</dbReference>
<evidence type="ECO:0000313" key="3">
    <source>
        <dbReference type="EMBL" id="PWG80997.1"/>
    </source>
</evidence>
<keyword evidence="4" id="KW-1185">Reference proteome</keyword>
<dbReference type="InterPro" id="IPR006680">
    <property type="entry name" value="Amidohydro-rel"/>
</dbReference>
<dbReference type="GO" id="GO:0016810">
    <property type="term" value="F:hydrolase activity, acting on carbon-nitrogen (but not peptide) bonds"/>
    <property type="evidence" value="ECO:0007669"/>
    <property type="project" value="InterPro"/>
</dbReference>
<organism evidence="3 4">
    <name type="scientific">Pararcticibacter amylolyticus</name>
    <dbReference type="NCBI Taxonomy" id="2173175"/>
    <lineage>
        <taxon>Bacteria</taxon>
        <taxon>Pseudomonadati</taxon>
        <taxon>Bacteroidota</taxon>
        <taxon>Sphingobacteriia</taxon>
        <taxon>Sphingobacteriales</taxon>
        <taxon>Sphingobacteriaceae</taxon>
        <taxon>Pararcticibacter</taxon>
    </lineage>
</organism>
<reference evidence="3 4" key="1">
    <citation type="submission" date="2018-04" db="EMBL/GenBank/DDBJ databases">
        <title>Pedobacter chongqingensis sp. nov., isolated from a rottenly hemp rope.</title>
        <authorList>
            <person name="Cai Y."/>
        </authorList>
    </citation>
    <scope>NUCLEOTIDE SEQUENCE [LARGE SCALE GENOMIC DNA]</scope>
    <source>
        <strain evidence="3 4">FJ4-8</strain>
    </source>
</reference>
<comment type="caution">
    <text evidence="3">The sequence shown here is derived from an EMBL/GenBank/DDBJ whole genome shotgun (WGS) entry which is preliminary data.</text>
</comment>
<dbReference type="RefSeq" id="WP_109415381.1">
    <property type="nucleotide sequence ID" value="NZ_QEAS01000006.1"/>
</dbReference>
<keyword evidence="1 3" id="KW-0378">Hydrolase</keyword>
<dbReference type="OrthoDB" id="9807210at2"/>
<gene>
    <name evidence="3" type="ORF">DDR33_08675</name>
</gene>
<name>A0A2U2PHW0_9SPHI</name>
<sequence>MTHYYSADYILPVTDFPIKNGTIAVKEGVISGIYENNSPEISDKDVQKLQGIIVPGFVNSHCHLELSAFQGLIPKQTGLIPFIKQIIRSRRSISKNDIDTAIDRADKLMYNNGIVAVGDISNTIDSKQAKQNSSIYYHTFIELMGFEPDRAKDIFRAGTELFEAFQPLKASVVPHAPYSVSRELFRFMSKFCWETGSILSIHNQESEEENKLYRYKTGQFIDFYRDLNINIDFFKAQARNSVQSFIPLLPKKQKVQLVHNTYTSTKDIYFIRRSDRDVSFCFCPNANLYIENRLPKIEMFLFNDLNITLGTDSLASNDNLCILSELKTIHSSFPSLKLTETIRWATINGARFLGIDNNFGSLEPGKKPGINLITNLENLTLTRESQVKKLA</sequence>
<evidence type="ECO:0000259" key="2">
    <source>
        <dbReference type="Pfam" id="PF01979"/>
    </source>
</evidence>
<dbReference type="InterPro" id="IPR032466">
    <property type="entry name" value="Metal_Hydrolase"/>
</dbReference>